<gene>
    <name evidence="1" type="ORF">MLD38_005363</name>
</gene>
<sequence>MWLEALRTKDEAFRYFKKIKAAAETERECKLLAFRSDRGGEFNSDAFVEFCEENGIKHNTTASYSPQQNGVVERRNQTVVEMARCLLKSMIVPGMFWGEAVKTAVYLLNRAPTRSVQGMTPYEAWHKRKPSVHHLRTFGCVAHVKNLGPGIHKISDRSTPGVFVGYEEGAKAYRVYDPVEKRLYVTRDVVFEEHRAWNWEIVDGSETGTTPATFIVIYTTETSDPTPEPGEQEPEPRTPVPILGQTQWATPPTHDDTRNTDSGFQRYRRVKDIYDATDEVVSIVAL</sequence>
<protein>
    <submittedName>
        <fullName evidence="1">Uncharacterized protein</fullName>
    </submittedName>
</protein>
<accession>A0ACB9S8I2</accession>
<proteinExistence type="predicted"/>
<dbReference type="Proteomes" id="UP001057402">
    <property type="component" value="Chromosome 2"/>
</dbReference>
<comment type="caution">
    <text evidence="1">The sequence shown here is derived from an EMBL/GenBank/DDBJ whole genome shotgun (WGS) entry which is preliminary data.</text>
</comment>
<name>A0ACB9S8I2_9MYRT</name>
<organism evidence="1 2">
    <name type="scientific">Melastoma candidum</name>
    <dbReference type="NCBI Taxonomy" id="119954"/>
    <lineage>
        <taxon>Eukaryota</taxon>
        <taxon>Viridiplantae</taxon>
        <taxon>Streptophyta</taxon>
        <taxon>Embryophyta</taxon>
        <taxon>Tracheophyta</taxon>
        <taxon>Spermatophyta</taxon>
        <taxon>Magnoliopsida</taxon>
        <taxon>eudicotyledons</taxon>
        <taxon>Gunneridae</taxon>
        <taxon>Pentapetalae</taxon>
        <taxon>rosids</taxon>
        <taxon>malvids</taxon>
        <taxon>Myrtales</taxon>
        <taxon>Melastomataceae</taxon>
        <taxon>Melastomatoideae</taxon>
        <taxon>Melastomateae</taxon>
        <taxon>Melastoma</taxon>
    </lineage>
</organism>
<reference evidence="2" key="1">
    <citation type="journal article" date="2023" name="Front. Plant Sci.">
        <title>Chromosomal-level genome assembly of Melastoma candidum provides insights into trichome evolution.</title>
        <authorList>
            <person name="Zhong Y."/>
            <person name="Wu W."/>
            <person name="Sun C."/>
            <person name="Zou P."/>
            <person name="Liu Y."/>
            <person name="Dai S."/>
            <person name="Zhou R."/>
        </authorList>
    </citation>
    <scope>NUCLEOTIDE SEQUENCE [LARGE SCALE GENOMIC DNA]</scope>
</reference>
<evidence type="ECO:0000313" key="2">
    <source>
        <dbReference type="Proteomes" id="UP001057402"/>
    </source>
</evidence>
<evidence type="ECO:0000313" key="1">
    <source>
        <dbReference type="EMBL" id="KAI4387537.1"/>
    </source>
</evidence>
<dbReference type="EMBL" id="CM042881">
    <property type="protein sequence ID" value="KAI4387537.1"/>
    <property type="molecule type" value="Genomic_DNA"/>
</dbReference>
<keyword evidence="2" id="KW-1185">Reference proteome</keyword>